<dbReference type="Proteomes" id="UP000001702">
    <property type="component" value="Chromosome"/>
</dbReference>
<protein>
    <recommendedName>
        <fullName evidence="3">Transposase</fullName>
    </recommendedName>
</protein>
<sequence length="44" mass="4981">MSMSGKRYPEGSKVETVRQTVERSHFVHSIAKRLGITTKVFTLS</sequence>
<reference evidence="1 2" key="1">
    <citation type="journal article" date="2010" name="J. Bacteriol.">
        <title>Genome sequence of Pantoea ananatis LMG20103, the causative agent of Eucalyptus blight and dieback.</title>
        <authorList>
            <person name="De Maayer P."/>
            <person name="Chan W.Y."/>
            <person name="Venter S.N."/>
            <person name="Toth I.K."/>
            <person name="Birch P.R."/>
            <person name="Joubert F."/>
            <person name="Coutinho T.A."/>
        </authorList>
    </citation>
    <scope>NUCLEOTIDE SEQUENCE [LARGE SCALE GENOMIC DNA]</scope>
    <source>
        <strain evidence="1 2">LMG 20103</strain>
    </source>
</reference>
<dbReference type="AlphaFoldDB" id="D4GIU6"/>
<dbReference type="STRING" id="706191.PANA_0524"/>
<evidence type="ECO:0008006" key="3">
    <source>
        <dbReference type="Google" id="ProtNLM"/>
    </source>
</evidence>
<name>D4GIU6_PANAM</name>
<dbReference type="KEGG" id="pam:PANA_0524"/>
<proteinExistence type="predicted"/>
<organism evidence="1 2">
    <name type="scientific">Pantoea ananatis (strain LMG 20103)</name>
    <dbReference type="NCBI Taxonomy" id="706191"/>
    <lineage>
        <taxon>Bacteria</taxon>
        <taxon>Pseudomonadati</taxon>
        <taxon>Pseudomonadota</taxon>
        <taxon>Gammaproteobacteria</taxon>
        <taxon>Enterobacterales</taxon>
        <taxon>Erwiniaceae</taxon>
        <taxon>Pantoea</taxon>
    </lineage>
</organism>
<evidence type="ECO:0000313" key="2">
    <source>
        <dbReference type="Proteomes" id="UP000001702"/>
    </source>
</evidence>
<evidence type="ECO:0000313" key="1">
    <source>
        <dbReference type="EMBL" id="ADD75691.1"/>
    </source>
</evidence>
<gene>
    <name evidence="1" type="ordered locus">PANA_0524</name>
</gene>
<dbReference type="EMBL" id="CP001875">
    <property type="protein sequence ID" value="ADD75691.1"/>
    <property type="molecule type" value="Genomic_DNA"/>
</dbReference>
<dbReference type="HOGENOM" id="CLU_027402_32_2_6"/>
<accession>D4GIU6</accession>
<keyword evidence="2" id="KW-1185">Reference proteome</keyword>